<evidence type="ECO:0000313" key="3">
    <source>
        <dbReference type="EMBL" id="KAK3272098.1"/>
    </source>
</evidence>
<evidence type="ECO:0000256" key="1">
    <source>
        <dbReference type="SAM" id="MobiDB-lite"/>
    </source>
</evidence>
<comment type="caution">
    <text evidence="3">The sequence shown here is derived from an EMBL/GenBank/DDBJ whole genome shotgun (WGS) entry which is preliminary data.</text>
</comment>
<dbReference type="EMBL" id="LGRX02009163">
    <property type="protein sequence ID" value="KAK3272098.1"/>
    <property type="molecule type" value="Genomic_DNA"/>
</dbReference>
<gene>
    <name evidence="3" type="ORF">CYMTET_19584</name>
</gene>
<dbReference type="InterPro" id="IPR021280">
    <property type="entry name" value="TMEM260-like"/>
</dbReference>
<keyword evidence="2" id="KW-0472">Membrane</keyword>
<keyword evidence="4" id="KW-1185">Reference proteome</keyword>
<evidence type="ECO:0000256" key="2">
    <source>
        <dbReference type="SAM" id="Phobius"/>
    </source>
</evidence>
<sequence>MAKGKNAHKQKVRHPTHVSEDEDLFEVEPLETNPTRVVVRWALGISLVTFLVYLPTVYPNIAGGDATELSFVACRFGTAHPPGYPLWTILSGLFVRLLPVGSAAYRTNVCATVCAALCNGVVFMVVEGATGKIPSAVLASGLWAFGKLVWQYAIQAEVFALNNLLCAVLLYLTGCYEKTRDCRCAYWGAFVIGLGLSNQHTIIFYVIPLLLRVIWASKGELLQAKHIARLVVAGAVGLLPYAYLPLVGGRALPGSWGELTTLDGFRKHLLREEYGTFRLFSGAEPEDTRFLLGLQHYMHSLLEQSRFVGLGLVAIGMLLVLFLPSRRCPSGFSSLFVFVVYTVSFHQMANLPIENPLHLGVMARFWLQSHLAALVLLGIGAAEVLKFFEPEPEPVSIGTAGQDGARLRKKDTLVFKGNTRRGPFSDMPCDVRVPEEVGECAPGPCVSIAPLAMQSLEIGVSSGGDEQEPKEAAKRGGTAAAGAIPAEYLKKGNAAEASRRHREALKV</sequence>
<feature type="transmembrane region" description="Helical" evidence="2">
    <location>
        <begin position="227"/>
        <end position="244"/>
    </location>
</feature>
<protein>
    <recommendedName>
        <fullName evidence="5">DUF2723 domain-containing protein</fullName>
    </recommendedName>
</protein>
<feature type="non-terminal residue" evidence="3">
    <location>
        <position position="507"/>
    </location>
</feature>
<dbReference type="AlphaFoldDB" id="A0AAE0G5V8"/>
<feature type="transmembrane region" description="Helical" evidence="2">
    <location>
        <begin position="84"/>
        <end position="102"/>
    </location>
</feature>
<dbReference type="PANTHER" id="PTHR16214">
    <property type="entry name" value="TRANSMEMBRANE PROTEIN 260"/>
    <property type="match status" value="1"/>
</dbReference>
<feature type="transmembrane region" description="Helical" evidence="2">
    <location>
        <begin position="149"/>
        <end position="172"/>
    </location>
</feature>
<keyword evidence="2" id="KW-1133">Transmembrane helix</keyword>
<organism evidence="3 4">
    <name type="scientific">Cymbomonas tetramitiformis</name>
    <dbReference type="NCBI Taxonomy" id="36881"/>
    <lineage>
        <taxon>Eukaryota</taxon>
        <taxon>Viridiplantae</taxon>
        <taxon>Chlorophyta</taxon>
        <taxon>Pyramimonadophyceae</taxon>
        <taxon>Pyramimonadales</taxon>
        <taxon>Pyramimonadaceae</taxon>
        <taxon>Cymbomonas</taxon>
    </lineage>
</organism>
<feature type="transmembrane region" description="Helical" evidence="2">
    <location>
        <begin position="307"/>
        <end position="325"/>
    </location>
</feature>
<keyword evidence="2" id="KW-0812">Transmembrane</keyword>
<name>A0AAE0G5V8_9CHLO</name>
<accession>A0AAE0G5V8</accession>
<dbReference type="Pfam" id="PF11028">
    <property type="entry name" value="TMEM260-like"/>
    <property type="match status" value="1"/>
</dbReference>
<evidence type="ECO:0000313" key="4">
    <source>
        <dbReference type="Proteomes" id="UP001190700"/>
    </source>
</evidence>
<dbReference type="InterPro" id="IPR052724">
    <property type="entry name" value="GT117_domain-containing"/>
</dbReference>
<feature type="region of interest" description="Disordered" evidence="1">
    <location>
        <begin position="460"/>
        <end position="480"/>
    </location>
</feature>
<proteinExistence type="predicted"/>
<evidence type="ECO:0008006" key="5">
    <source>
        <dbReference type="Google" id="ProtNLM"/>
    </source>
</evidence>
<dbReference type="Proteomes" id="UP001190700">
    <property type="component" value="Unassembled WGS sequence"/>
</dbReference>
<reference evidence="3 4" key="1">
    <citation type="journal article" date="2015" name="Genome Biol. Evol.">
        <title>Comparative Genomics of a Bacterivorous Green Alga Reveals Evolutionary Causalities and Consequences of Phago-Mixotrophic Mode of Nutrition.</title>
        <authorList>
            <person name="Burns J.A."/>
            <person name="Paasch A."/>
            <person name="Narechania A."/>
            <person name="Kim E."/>
        </authorList>
    </citation>
    <scope>NUCLEOTIDE SEQUENCE [LARGE SCALE GENOMIC DNA]</scope>
    <source>
        <strain evidence="3 4">PLY_AMNH</strain>
    </source>
</reference>
<dbReference type="PANTHER" id="PTHR16214:SF3">
    <property type="entry name" value="TRANSMEMBRANE PROTEIN 260"/>
    <property type="match status" value="1"/>
</dbReference>
<feature type="transmembrane region" description="Helical" evidence="2">
    <location>
        <begin position="38"/>
        <end position="58"/>
    </location>
</feature>
<feature type="transmembrane region" description="Helical" evidence="2">
    <location>
        <begin position="184"/>
        <end position="207"/>
    </location>
</feature>
<feature type="transmembrane region" description="Helical" evidence="2">
    <location>
        <begin position="109"/>
        <end position="129"/>
    </location>
</feature>